<keyword evidence="6 9" id="KW-0378">Hydrolase</keyword>
<dbReference type="PANTHER" id="PTHR12147:SF56">
    <property type="entry name" value="AMINOPEPTIDASE YDR415C-RELATED"/>
    <property type="match status" value="1"/>
</dbReference>
<evidence type="ECO:0000256" key="6">
    <source>
        <dbReference type="ARBA" id="ARBA00022801"/>
    </source>
</evidence>
<feature type="chain" id="PRO_5005131614" description="Peptide hydrolase" evidence="9">
    <location>
        <begin position="23"/>
        <end position="400"/>
    </location>
</feature>
<dbReference type="InterPro" id="IPR007484">
    <property type="entry name" value="Peptidase_M28"/>
</dbReference>
<dbReference type="Pfam" id="PF04389">
    <property type="entry name" value="Peptidase_M28"/>
    <property type="match status" value="1"/>
</dbReference>
<dbReference type="AlphaFoldDB" id="G3B6K7"/>
<dbReference type="PANTHER" id="PTHR12147">
    <property type="entry name" value="METALLOPEPTIDASE M28 FAMILY MEMBER"/>
    <property type="match status" value="1"/>
</dbReference>
<dbReference type="SUPFAM" id="SSF53187">
    <property type="entry name" value="Zn-dependent exopeptidases"/>
    <property type="match status" value="1"/>
</dbReference>
<dbReference type="EMBL" id="GL996524">
    <property type="protein sequence ID" value="EGV63698.1"/>
    <property type="molecule type" value="Genomic_DNA"/>
</dbReference>
<dbReference type="InterPro" id="IPR045175">
    <property type="entry name" value="M28_fam"/>
</dbReference>
<protein>
    <recommendedName>
        <fullName evidence="9">Peptide hydrolase</fullName>
        <ecNumber evidence="9">3.4.-.-</ecNumber>
    </recommendedName>
</protein>
<evidence type="ECO:0000313" key="11">
    <source>
        <dbReference type="EMBL" id="EGV63698.1"/>
    </source>
</evidence>
<evidence type="ECO:0000256" key="2">
    <source>
        <dbReference type="ARBA" id="ARBA00022438"/>
    </source>
</evidence>
<organism evidence="12">
    <name type="scientific">Candida tenuis (strain ATCC 10573 / BCRC 21748 / CBS 615 / JCM 9827 / NBRC 10315 / NRRL Y-1498 / VKM Y-70)</name>
    <name type="common">Yeast</name>
    <name type="synonym">Yamadazyma tenuis</name>
    <dbReference type="NCBI Taxonomy" id="590646"/>
    <lineage>
        <taxon>Eukaryota</taxon>
        <taxon>Fungi</taxon>
        <taxon>Dikarya</taxon>
        <taxon>Ascomycota</taxon>
        <taxon>Saccharomycotina</taxon>
        <taxon>Pichiomycetes</taxon>
        <taxon>Debaryomycetaceae</taxon>
        <taxon>Yamadazyma</taxon>
    </lineage>
</organism>
<keyword evidence="12" id="KW-1185">Reference proteome</keyword>
<keyword evidence="2" id="KW-0031">Aminopeptidase</keyword>
<evidence type="ECO:0000256" key="3">
    <source>
        <dbReference type="ARBA" id="ARBA00022670"/>
    </source>
</evidence>
<feature type="signal peptide" evidence="9">
    <location>
        <begin position="1"/>
        <end position="22"/>
    </location>
</feature>
<gene>
    <name evidence="11" type="ORF">CANTEDRAFT_114797</name>
</gene>
<evidence type="ECO:0000256" key="8">
    <source>
        <dbReference type="ARBA" id="ARBA00043962"/>
    </source>
</evidence>
<reference evidence="11 12" key="1">
    <citation type="journal article" date="2011" name="Proc. Natl. Acad. Sci. U.S.A.">
        <title>Comparative genomics of xylose-fermenting fungi for enhanced biofuel production.</title>
        <authorList>
            <person name="Wohlbach D.J."/>
            <person name="Kuo A."/>
            <person name="Sato T.K."/>
            <person name="Potts K.M."/>
            <person name="Salamov A.A."/>
            <person name="LaButti K.M."/>
            <person name="Sun H."/>
            <person name="Clum A."/>
            <person name="Pangilinan J.L."/>
            <person name="Lindquist E.A."/>
            <person name="Lucas S."/>
            <person name="Lapidus A."/>
            <person name="Jin M."/>
            <person name="Gunawan C."/>
            <person name="Balan V."/>
            <person name="Dale B.E."/>
            <person name="Jeffries T.W."/>
            <person name="Zinkel R."/>
            <person name="Barry K.W."/>
            <person name="Grigoriev I.V."/>
            <person name="Gasch A.P."/>
        </authorList>
    </citation>
    <scope>NUCLEOTIDE SEQUENCE [LARGE SCALE GENOMIC DNA]</scope>
    <source>
        <strain evidence="12">ATCC 10573 / BCRC 21748 / CBS 615 / JCM 9827 / NBRC 10315 / NRRL Y-1498 / VKM Y-70</strain>
    </source>
</reference>
<keyword evidence="7 9" id="KW-0862">Zinc</keyword>
<feature type="domain" description="Peptidase M28" evidence="10">
    <location>
        <begin position="182"/>
        <end position="386"/>
    </location>
</feature>
<proteinExistence type="inferred from homology"/>
<evidence type="ECO:0000256" key="5">
    <source>
        <dbReference type="ARBA" id="ARBA00022729"/>
    </source>
</evidence>
<evidence type="ECO:0000313" key="12">
    <source>
        <dbReference type="Proteomes" id="UP000000707"/>
    </source>
</evidence>
<evidence type="ECO:0000256" key="1">
    <source>
        <dbReference type="ARBA" id="ARBA00001947"/>
    </source>
</evidence>
<keyword evidence="4 9" id="KW-0479">Metal-binding</keyword>
<dbReference type="OrthoDB" id="2214at2759"/>
<name>G3B6K7_CANTC</name>
<dbReference type="GO" id="GO:0004177">
    <property type="term" value="F:aminopeptidase activity"/>
    <property type="evidence" value="ECO:0007669"/>
    <property type="project" value="UniProtKB-KW"/>
</dbReference>
<dbReference type="GO" id="GO:0006508">
    <property type="term" value="P:proteolysis"/>
    <property type="evidence" value="ECO:0007669"/>
    <property type="project" value="UniProtKB-KW"/>
</dbReference>
<comment type="similarity">
    <text evidence="8">Belongs to the peptidase M28 family. M28E subfamily.</text>
</comment>
<evidence type="ECO:0000256" key="7">
    <source>
        <dbReference type="ARBA" id="ARBA00022833"/>
    </source>
</evidence>
<dbReference type="GO" id="GO:0008235">
    <property type="term" value="F:metalloexopeptidase activity"/>
    <property type="evidence" value="ECO:0007669"/>
    <property type="project" value="InterPro"/>
</dbReference>
<dbReference type="Gene3D" id="3.40.630.10">
    <property type="entry name" value="Zn peptidases"/>
    <property type="match status" value="1"/>
</dbReference>
<sequence length="400" mass="44977">MKLSFIALVVVATSFPLLDVFGKGQEPTRLIKLGPENFEFVSENTKLMYKRNKVNFIDITNKIDIDEARNLGLVSVGQDSSLLKSFALLGSKQLSEVITPKVYDYPKKAVHQDKVNEYITQIDSELMYDNLAEFSSFYTRYYKSNTGVESAEWLEKRLLDLAADTDVTVSRVKHDGWDQFSLIASIPGTVDTKVVVGAHQDSANLILPNSLPAPGADDDGSGTITILEAFRILIQDYKAGNFKPHQTLEFHFYSAEEGGLLGSYDVFDRYYYANVTVIGLLQQDMTGYTGNMDPNDIHMGLIEDYTSPSLNEFIKMIVETYCAIPYHSTECGYACSDHASALEHGYPASFVIESEFRYSSKYIHSVMDTIDRIDFDHVKEHTKLTIGFAYEMSMAKVKEV</sequence>
<evidence type="ECO:0000256" key="4">
    <source>
        <dbReference type="ARBA" id="ARBA00022723"/>
    </source>
</evidence>
<evidence type="ECO:0000259" key="10">
    <source>
        <dbReference type="Pfam" id="PF04389"/>
    </source>
</evidence>
<keyword evidence="3 9" id="KW-0645">Protease</keyword>
<keyword evidence="5 9" id="KW-0732">Signal</keyword>
<evidence type="ECO:0000256" key="9">
    <source>
        <dbReference type="RuleBase" id="RU361240"/>
    </source>
</evidence>
<accession>G3B6K7</accession>
<dbReference type="MEROPS" id="M28.006"/>
<comment type="cofactor">
    <cofactor evidence="1">
        <name>Zn(2+)</name>
        <dbReference type="ChEBI" id="CHEBI:29105"/>
    </cofactor>
</comment>
<dbReference type="GO" id="GO:0046872">
    <property type="term" value="F:metal ion binding"/>
    <property type="evidence" value="ECO:0007669"/>
    <property type="project" value="UniProtKB-KW"/>
</dbReference>
<dbReference type="EC" id="3.4.-.-" evidence="9"/>
<dbReference type="Proteomes" id="UP000000707">
    <property type="component" value="Unassembled WGS sequence"/>
</dbReference>
<dbReference type="FunFam" id="3.40.630.10:FF:000042">
    <property type="entry name" value="Peptide hydrolase"/>
    <property type="match status" value="1"/>
</dbReference>